<feature type="binding site" evidence="13">
    <location>
        <position position="472"/>
    </location>
    <ligand>
        <name>ITP</name>
        <dbReference type="ChEBI" id="CHEBI:61402"/>
    </ligand>
</feature>
<dbReference type="CDD" id="cd00515">
    <property type="entry name" value="HAM1"/>
    <property type="match status" value="1"/>
</dbReference>
<feature type="binding site" evidence="13">
    <location>
        <begin position="432"/>
        <end position="437"/>
    </location>
    <ligand>
        <name>ITP</name>
        <dbReference type="ChEBI" id="CHEBI:61402"/>
    </ligand>
</feature>
<dbReference type="Proteomes" id="UP000095281">
    <property type="component" value="Unplaced"/>
</dbReference>
<dbReference type="Pfam" id="PF01725">
    <property type="entry name" value="Ham1p_like"/>
    <property type="match status" value="1"/>
</dbReference>
<organism evidence="15 16">
    <name type="scientific">Meloidogyne hapla</name>
    <name type="common">Root-knot nematode worm</name>
    <dbReference type="NCBI Taxonomy" id="6305"/>
    <lineage>
        <taxon>Eukaryota</taxon>
        <taxon>Metazoa</taxon>
        <taxon>Ecdysozoa</taxon>
        <taxon>Nematoda</taxon>
        <taxon>Chromadorea</taxon>
        <taxon>Rhabditida</taxon>
        <taxon>Tylenchina</taxon>
        <taxon>Tylenchomorpha</taxon>
        <taxon>Tylenchoidea</taxon>
        <taxon>Meloidogynidae</taxon>
        <taxon>Meloidogyninae</taxon>
        <taxon>Meloidogyne</taxon>
    </lineage>
</organism>
<evidence type="ECO:0000256" key="9">
    <source>
        <dbReference type="ARBA" id="ARBA00054940"/>
    </source>
</evidence>
<proteinExistence type="inferred from homology"/>
<dbReference type="InterPro" id="IPR027502">
    <property type="entry name" value="ITPase"/>
</dbReference>
<comment type="similarity">
    <text evidence="2 13 14">Belongs to the HAM1 NTPase family.</text>
</comment>
<dbReference type="GO" id="GO:0000166">
    <property type="term" value="F:nucleotide binding"/>
    <property type="evidence" value="ECO:0007669"/>
    <property type="project" value="UniProtKB-KW"/>
</dbReference>
<dbReference type="OMA" id="LIIMANT"/>
<keyword evidence="4 13" id="KW-0479">Metal-binding</keyword>
<dbReference type="SUPFAM" id="SSF52972">
    <property type="entry name" value="ITPase-like"/>
    <property type="match status" value="1"/>
</dbReference>
<comment type="catalytic activity">
    <reaction evidence="11">
        <text>dITP + H2O = dIMP + diphosphate + H(+)</text>
        <dbReference type="Rhea" id="RHEA:28342"/>
        <dbReference type="ChEBI" id="CHEBI:15377"/>
        <dbReference type="ChEBI" id="CHEBI:15378"/>
        <dbReference type="ChEBI" id="CHEBI:33019"/>
        <dbReference type="ChEBI" id="CHEBI:61194"/>
        <dbReference type="ChEBI" id="CHEBI:61382"/>
        <dbReference type="EC" id="3.6.1.66"/>
    </reaction>
    <physiologicalReaction direction="left-to-right" evidence="11">
        <dbReference type="Rhea" id="RHEA:28343"/>
    </physiologicalReaction>
</comment>
<dbReference type="AlphaFoldDB" id="A0A1I8B113"/>
<dbReference type="GO" id="GO:0046872">
    <property type="term" value="F:metal ion binding"/>
    <property type="evidence" value="ECO:0007669"/>
    <property type="project" value="UniProtKB-KW"/>
</dbReference>
<dbReference type="GO" id="GO:0036220">
    <property type="term" value="F:ITP diphosphatase activity"/>
    <property type="evidence" value="ECO:0007669"/>
    <property type="project" value="UniProtKB-UniRule"/>
</dbReference>
<dbReference type="NCBIfam" id="TIGR00042">
    <property type="entry name" value="RdgB/HAM1 family non-canonical purine NTP pyrophosphatase"/>
    <property type="match status" value="1"/>
</dbReference>
<comment type="subcellular location">
    <subcellularLocation>
        <location evidence="1 13">Cytoplasm</location>
    </subcellularLocation>
</comment>
<comment type="subunit">
    <text evidence="13">Homodimer.</text>
</comment>
<reference evidence="16" key="1">
    <citation type="submission" date="2016-11" db="UniProtKB">
        <authorList>
            <consortium name="WormBaseParasite"/>
        </authorList>
    </citation>
    <scope>IDENTIFICATION</scope>
</reference>
<dbReference type="InterPro" id="IPR002637">
    <property type="entry name" value="RdgB/HAM1"/>
</dbReference>
<keyword evidence="6 13" id="KW-0378">Hydrolase</keyword>
<dbReference type="EC" id="3.6.1.66" evidence="13"/>
<dbReference type="Gene3D" id="3.90.950.10">
    <property type="match status" value="1"/>
</dbReference>
<evidence type="ECO:0000256" key="13">
    <source>
        <dbReference type="HAMAP-Rule" id="MF_03148"/>
    </source>
</evidence>
<dbReference type="GO" id="GO:0019867">
    <property type="term" value="C:outer membrane"/>
    <property type="evidence" value="ECO:0007669"/>
    <property type="project" value="InterPro"/>
</dbReference>
<accession>A0A1I8B113</accession>
<comment type="catalytic activity">
    <reaction evidence="12">
        <text>N(6)-hydroxy-dATP + H2O = N(6)-hydroxy-dAMP + diphosphate + H(+)</text>
        <dbReference type="Rhea" id="RHEA:83971"/>
        <dbReference type="ChEBI" id="CHEBI:15377"/>
        <dbReference type="ChEBI" id="CHEBI:15378"/>
        <dbReference type="ChEBI" id="CHEBI:33019"/>
        <dbReference type="ChEBI" id="CHEBI:233529"/>
        <dbReference type="ChEBI" id="CHEBI:233530"/>
    </reaction>
    <physiologicalReaction direction="left-to-right" evidence="12">
        <dbReference type="Rhea" id="RHEA:83972"/>
    </physiologicalReaction>
</comment>
<evidence type="ECO:0000256" key="12">
    <source>
        <dbReference type="ARBA" id="ARBA00093271"/>
    </source>
</evidence>
<keyword evidence="7 13" id="KW-0460">Magnesium</keyword>
<sequence>MLSINQSTPLNYFYDKISNIPVVLKSVEFYGVTMTKRDALIKEVSELFKAKNLDQLIIMANTASIHMQKMGLFEVCSPKIDTTGDSDYSVKFTVQENKRPVKLSIKMEVKTSGDTDAGVTARRTNIFGRGECAELNYSKGIKEGYNFGFTAVKPFLGWENYNNISAHLFKNTDYFRWNKSDSVENAAVLQLNTGFLSNRIMSSLRLNMIWRLFLPKNETPFPIREHSGHTTKFSVEHLLSSDTRDRSIIPTIGSLCKLTNELAGLIGDTSFIKSIFDYQTSITDPFYGLIFSTSTRFAFIKSLGQRECLHLLDRIYLGGPYDLRGFEQNSIGIQTENCSLGGVASFSNVFHIYAPLIPSDTIFAHLFLASGSLSLKHSNTLLTDLIMKQRVSAGIGFAINFFDTARLELNYVLPLRCFPGDNCSSGNLKFVTGNQNKLRELKALLGSNFNVEHVGLDLPEFQGEPDEIVAKKCEQASKQIEGHVLVEDTCLCFNALGGLPGPYIKWFLEKLKPEGLVKLLAGFEDKSGYALCTFAYCRGVNQQIYTFQGRTEGIIVEPRGSRQFGWDPCFMPNGFDKTFAEMTSEEKNKISHRGKALEKLKEFLENEKV</sequence>
<dbReference type="PANTHER" id="PTHR11067:SF9">
    <property type="entry name" value="INOSINE TRIPHOSPHATE PYROPHOSPHATASE"/>
    <property type="match status" value="1"/>
</dbReference>
<evidence type="ECO:0000256" key="14">
    <source>
        <dbReference type="RuleBase" id="RU003781"/>
    </source>
</evidence>
<dbReference type="GO" id="GO:0005737">
    <property type="term" value="C:cytoplasm"/>
    <property type="evidence" value="ECO:0007669"/>
    <property type="project" value="UniProtKB-SubCell"/>
</dbReference>
<dbReference type="HAMAP" id="MF_03148">
    <property type="entry name" value="HAM1_NTPase"/>
    <property type="match status" value="1"/>
</dbReference>
<evidence type="ECO:0000256" key="10">
    <source>
        <dbReference type="ARBA" id="ARBA00093218"/>
    </source>
</evidence>
<comment type="function">
    <text evidence="13">Pyrophosphatase that hydrolyzes non-canonical purine nucleotides such as inosine triphosphate (ITP), deoxyinosine triphosphate (dITP) or xanthosine 5'-triphosphate (XTP) to their respective monophosphate derivatives. The enzyme does not distinguish between the deoxy- and ribose forms. Probably excludes non-canonical purines from RNA and DNA precursor pools, thus preventing their incorporation into RNA and DNA and avoiding chromosomal lesions.</text>
</comment>
<evidence type="ECO:0000256" key="1">
    <source>
        <dbReference type="ARBA" id="ARBA00004496"/>
    </source>
</evidence>
<keyword evidence="13" id="KW-0464">Manganese</keyword>
<dbReference type="GO" id="GO:0035870">
    <property type="term" value="F:dITP diphosphatase activity"/>
    <property type="evidence" value="ECO:0007669"/>
    <property type="project" value="UniProtKB-UniRule"/>
</dbReference>
<name>A0A1I8B113_MELHA</name>
<dbReference type="Gene3D" id="2.40.160.50">
    <property type="entry name" value="membrane protein fhac: a member of the omp85/tpsb transporter family"/>
    <property type="match status" value="1"/>
</dbReference>
<evidence type="ECO:0000256" key="5">
    <source>
        <dbReference type="ARBA" id="ARBA00022741"/>
    </source>
</evidence>
<evidence type="ECO:0000313" key="16">
    <source>
        <dbReference type="WBParaSite" id="MhA1_Contig116.frz3.fgene3"/>
    </source>
</evidence>
<evidence type="ECO:0000313" key="15">
    <source>
        <dbReference type="Proteomes" id="UP000095281"/>
    </source>
</evidence>
<feature type="binding site" evidence="13">
    <location>
        <begin position="488"/>
        <end position="489"/>
    </location>
    <ligand>
        <name>ITP</name>
        <dbReference type="ChEBI" id="CHEBI:61402"/>
    </ligand>
</feature>
<feature type="binding site" evidence="13">
    <location>
        <position position="460"/>
    </location>
    <ligand>
        <name>Mg(2+)</name>
        <dbReference type="ChEBI" id="CHEBI:18420"/>
    </ligand>
</feature>
<dbReference type="WBParaSite" id="MhA1_Contig116.frz3.fgene3">
    <property type="protein sequence ID" value="MhA1_Contig116.frz3.fgene3"/>
    <property type="gene ID" value="MhA1_Contig116.frz3.fgene3"/>
</dbReference>
<keyword evidence="5 13" id="KW-0547">Nucleotide-binding</keyword>
<comment type="catalytic activity">
    <reaction evidence="13">
        <text>XTP + H2O = XMP + diphosphate + H(+)</text>
        <dbReference type="Rhea" id="RHEA:28610"/>
        <dbReference type="ChEBI" id="CHEBI:15377"/>
        <dbReference type="ChEBI" id="CHEBI:15378"/>
        <dbReference type="ChEBI" id="CHEBI:33019"/>
        <dbReference type="ChEBI" id="CHEBI:57464"/>
        <dbReference type="ChEBI" id="CHEBI:61314"/>
        <dbReference type="EC" id="3.6.1.66"/>
    </reaction>
</comment>
<dbReference type="GO" id="GO:0009117">
    <property type="term" value="P:nucleotide metabolic process"/>
    <property type="evidence" value="ECO:0007669"/>
    <property type="project" value="UniProtKB-KW"/>
</dbReference>
<protein>
    <recommendedName>
        <fullName evidence="13">Inosine triphosphate pyrophosphatase</fullName>
        <shortName evidence="13">ITPase</shortName>
        <shortName evidence="13">Inosine triphosphatase</shortName>
        <ecNumber evidence="13">3.6.1.66</ecNumber>
    </recommendedName>
    <alternativeName>
        <fullName evidence="13">Non-canonical purine NTP pyrophosphatase</fullName>
    </alternativeName>
    <alternativeName>
        <fullName evidence="13">Non-standard purine NTP pyrophosphatase</fullName>
    </alternativeName>
    <alternativeName>
        <fullName evidence="13">Nucleoside-triphosphate diphosphatase</fullName>
    </alternativeName>
    <alternativeName>
        <fullName evidence="13">Nucleoside-triphosphate pyrophosphatase</fullName>
        <shortName evidence="13">NTPase</shortName>
    </alternativeName>
    <alternativeName>
        <fullName evidence="13">XTP/dITP diphosphatase</fullName>
    </alternativeName>
</protein>
<feature type="binding site" evidence="13">
    <location>
        <position position="587"/>
    </location>
    <ligand>
        <name>ITP</name>
        <dbReference type="ChEBI" id="CHEBI:61402"/>
    </ligand>
</feature>
<feature type="binding site" evidence="13">
    <location>
        <position position="488"/>
    </location>
    <ligand>
        <name>Mg(2+)</name>
        <dbReference type="ChEBI" id="CHEBI:18420"/>
    </ligand>
</feature>
<comment type="catalytic activity">
    <reaction evidence="10">
        <text>ITP + H2O = IMP + diphosphate + H(+)</text>
        <dbReference type="Rhea" id="RHEA:29399"/>
        <dbReference type="ChEBI" id="CHEBI:15377"/>
        <dbReference type="ChEBI" id="CHEBI:15378"/>
        <dbReference type="ChEBI" id="CHEBI:33019"/>
        <dbReference type="ChEBI" id="CHEBI:58053"/>
        <dbReference type="ChEBI" id="CHEBI:61402"/>
        <dbReference type="EC" id="3.6.1.66"/>
    </reaction>
    <physiologicalReaction direction="left-to-right" evidence="10">
        <dbReference type="Rhea" id="RHEA:29400"/>
    </physiologicalReaction>
</comment>
<feature type="binding site" evidence="13">
    <location>
        <begin position="564"/>
        <end position="567"/>
    </location>
    <ligand>
        <name>ITP</name>
        <dbReference type="ChEBI" id="CHEBI:61402"/>
    </ligand>
</feature>
<comment type="function">
    <text evidence="9">Pyrophosphatase that hydrolyzes the non-canonical purine nucleotides inosine triphosphate (ITP), deoxyinosine triphosphate (dITP) as well as 2'-deoxy-N-6-hydroxylaminopurine triphosphate (dHAPTP) and xanthosine 5'-triphosphate (XTP) to their respective monophosphate derivatives. The enzyme does not distinguish between the deoxy- and ribose forms. Probably excludes non-canonical purines from RNA and DNA precursor pools, thus preventing their incorporation into RNA and DNA and avoiding chromosomal lesions.</text>
</comment>
<dbReference type="GO" id="GO:0036222">
    <property type="term" value="F:XTP diphosphatase activity"/>
    <property type="evidence" value="ECO:0007669"/>
    <property type="project" value="UniProtKB-UniRule"/>
</dbReference>
<feature type="binding site" evidence="13">
    <location>
        <begin position="592"/>
        <end position="593"/>
    </location>
    <ligand>
        <name>ITP</name>
        <dbReference type="ChEBI" id="CHEBI:61402"/>
    </ligand>
</feature>
<keyword evidence="8 13" id="KW-0546">Nucleotide metabolism</keyword>
<evidence type="ECO:0000256" key="2">
    <source>
        <dbReference type="ARBA" id="ARBA00008023"/>
    </source>
</evidence>
<dbReference type="PANTHER" id="PTHR11067">
    <property type="entry name" value="INOSINE TRIPHOSPHATE PYROPHOSPHATASE/HAM1 PROTEIN"/>
    <property type="match status" value="1"/>
</dbReference>
<dbReference type="GO" id="GO:0009204">
    <property type="term" value="P:deoxyribonucleoside triphosphate catabolic process"/>
    <property type="evidence" value="ECO:0007669"/>
    <property type="project" value="UniProtKB-UniRule"/>
</dbReference>
<keyword evidence="15" id="KW-1185">Reference proteome</keyword>
<dbReference type="FunFam" id="3.90.950.10:FF:000003">
    <property type="entry name" value="Inosine triphosphate pyrophosphatase"/>
    <property type="match status" value="1"/>
</dbReference>
<keyword evidence="3 13" id="KW-0963">Cytoplasm</keyword>
<dbReference type="InterPro" id="IPR029001">
    <property type="entry name" value="ITPase-like_fam"/>
</dbReference>
<evidence type="ECO:0000256" key="6">
    <source>
        <dbReference type="ARBA" id="ARBA00022801"/>
    </source>
</evidence>
<evidence type="ECO:0000256" key="3">
    <source>
        <dbReference type="ARBA" id="ARBA00022490"/>
    </source>
</evidence>
<evidence type="ECO:0000256" key="8">
    <source>
        <dbReference type="ARBA" id="ARBA00023080"/>
    </source>
</evidence>
<comment type="cofactor">
    <cofactor evidence="13">
        <name>Mg(2+)</name>
        <dbReference type="ChEBI" id="CHEBI:18420"/>
    </cofactor>
    <cofactor evidence="13">
        <name>Mn(2+)</name>
        <dbReference type="ChEBI" id="CHEBI:29035"/>
    </cofactor>
    <text evidence="13">Binds 1 divalent metal cation per subunit; can use either Mg(2+) or Mn(2+).</text>
</comment>
<evidence type="ECO:0000256" key="4">
    <source>
        <dbReference type="ARBA" id="ARBA00022723"/>
    </source>
</evidence>
<evidence type="ECO:0000256" key="7">
    <source>
        <dbReference type="ARBA" id="ARBA00022842"/>
    </source>
</evidence>
<evidence type="ECO:0000256" key="11">
    <source>
        <dbReference type="ARBA" id="ARBA00093255"/>
    </source>
</evidence>